<sequence>MDFAINNLDVRPNYGLEIEDASALLGHGDRKNSDSFDYKDENGEYIDLSDPKFDDLEVTLKCCIVADNRSDFWLKRNALFAELRKPGYSSLTVADHAMTYQVYFKKSGNWKKLNELDNGGKTAIMFDLTIKVKFL</sequence>
<evidence type="ECO:0000313" key="1">
    <source>
        <dbReference type="EMBL" id="RAJ35386.1"/>
    </source>
</evidence>
<evidence type="ECO:0008006" key="3">
    <source>
        <dbReference type="Google" id="ProtNLM"/>
    </source>
</evidence>
<accession>A0A327T144</accession>
<dbReference type="RefSeq" id="WP_111632277.1">
    <property type="nucleotide sequence ID" value="NZ_QLLR01000002.1"/>
</dbReference>
<comment type="caution">
    <text evidence="1">The sequence shown here is derived from an EMBL/GenBank/DDBJ whole genome shotgun (WGS) entry which is preliminary data.</text>
</comment>
<organism evidence="1 2">
    <name type="scientific">Pedobacter cryoconitis</name>
    <dbReference type="NCBI Taxonomy" id="188932"/>
    <lineage>
        <taxon>Bacteria</taxon>
        <taxon>Pseudomonadati</taxon>
        <taxon>Bacteroidota</taxon>
        <taxon>Sphingobacteriia</taxon>
        <taxon>Sphingobacteriales</taxon>
        <taxon>Sphingobacteriaceae</taxon>
        <taxon>Pedobacter</taxon>
    </lineage>
</organism>
<protein>
    <recommendedName>
        <fullName evidence="3">Phage tail protein</fullName>
    </recommendedName>
</protein>
<gene>
    <name evidence="1" type="ORF">LY11_00629</name>
</gene>
<dbReference type="AlphaFoldDB" id="A0A327T144"/>
<dbReference type="OrthoDB" id="1147875at2"/>
<reference evidence="1 2" key="1">
    <citation type="submission" date="2018-06" db="EMBL/GenBank/DDBJ databases">
        <title>Genomic Encyclopedia of Archaeal and Bacterial Type Strains, Phase II (KMG-II): from individual species to whole genera.</title>
        <authorList>
            <person name="Goeker M."/>
        </authorList>
    </citation>
    <scope>NUCLEOTIDE SEQUENCE [LARGE SCALE GENOMIC DNA]</scope>
    <source>
        <strain evidence="1 2">DSM 14825</strain>
    </source>
</reference>
<dbReference type="EMBL" id="QLLR01000002">
    <property type="protein sequence ID" value="RAJ35386.1"/>
    <property type="molecule type" value="Genomic_DNA"/>
</dbReference>
<name>A0A327T144_9SPHI</name>
<proteinExistence type="predicted"/>
<dbReference type="Proteomes" id="UP000249754">
    <property type="component" value="Unassembled WGS sequence"/>
</dbReference>
<evidence type="ECO:0000313" key="2">
    <source>
        <dbReference type="Proteomes" id="UP000249754"/>
    </source>
</evidence>